<proteinExistence type="predicted"/>
<evidence type="ECO:0000313" key="1">
    <source>
        <dbReference type="EMBL" id="KZS17974.1"/>
    </source>
</evidence>
<reference evidence="1 2" key="1">
    <citation type="submission" date="2016-03" db="EMBL/GenBank/DDBJ databases">
        <title>EvidentialGene: Evidence-directed Construction of Genes on Genomes.</title>
        <authorList>
            <person name="Gilbert D.G."/>
            <person name="Choi J.-H."/>
            <person name="Mockaitis K."/>
            <person name="Colbourne J."/>
            <person name="Pfrender M."/>
        </authorList>
    </citation>
    <scope>NUCLEOTIDE SEQUENCE [LARGE SCALE GENOMIC DNA]</scope>
    <source>
        <strain evidence="1 2">Xinb3</strain>
        <tissue evidence="1">Complete organism</tissue>
    </source>
</reference>
<protein>
    <submittedName>
        <fullName evidence="1">Uncharacterized protein</fullName>
    </submittedName>
</protein>
<dbReference type="AlphaFoldDB" id="A0A162NH40"/>
<comment type="caution">
    <text evidence="1">The sequence shown here is derived from an EMBL/GenBank/DDBJ whole genome shotgun (WGS) entry which is preliminary data.</text>
</comment>
<sequence>MNVDELTVADLSPGRTICCTHIATSTYLLSWSDTKTSGNWDRKKQKTWPTLKQNDLFFSYLMTLELFFIIKNSMS</sequence>
<dbReference type="Proteomes" id="UP000076858">
    <property type="component" value="Unassembled WGS sequence"/>
</dbReference>
<organism evidence="1 2">
    <name type="scientific">Daphnia magna</name>
    <dbReference type="NCBI Taxonomy" id="35525"/>
    <lineage>
        <taxon>Eukaryota</taxon>
        <taxon>Metazoa</taxon>
        <taxon>Ecdysozoa</taxon>
        <taxon>Arthropoda</taxon>
        <taxon>Crustacea</taxon>
        <taxon>Branchiopoda</taxon>
        <taxon>Diplostraca</taxon>
        <taxon>Cladocera</taxon>
        <taxon>Anomopoda</taxon>
        <taxon>Daphniidae</taxon>
        <taxon>Daphnia</taxon>
    </lineage>
</organism>
<accession>A0A162NH40</accession>
<evidence type="ECO:0000313" key="2">
    <source>
        <dbReference type="Proteomes" id="UP000076858"/>
    </source>
</evidence>
<keyword evidence="2" id="KW-1185">Reference proteome</keyword>
<dbReference type="EMBL" id="LRGB01000568">
    <property type="protein sequence ID" value="KZS17974.1"/>
    <property type="molecule type" value="Genomic_DNA"/>
</dbReference>
<gene>
    <name evidence="1" type="ORF">APZ42_015970</name>
</gene>
<name>A0A162NH40_9CRUS</name>